<gene>
    <name evidence="3" type="ORF">ACRB68_74660</name>
</gene>
<dbReference type="EMBL" id="WEGH01000006">
    <property type="protein sequence ID" value="MQY09341.1"/>
    <property type="molecule type" value="Genomic_DNA"/>
</dbReference>
<organism evidence="3 4">
    <name type="scientific">Actinomadura macrotermitis</name>
    <dbReference type="NCBI Taxonomy" id="2585200"/>
    <lineage>
        <taxon>Bacteria</taxon>
        <taxon>Bacillati</taxon>
        <taxon>Actinomycetota</taxon>
        <taxon>Actinomycetes</taxon>
        <taxon>Streptosporangiales</taxon>
        <taxon>Thermomonosporaceae</taxon>
        <taxon>Actinomadura</taxon>
    </lineage>
</organism>
<dbReference type="Pfam" id="PF13569">
    <property type="entry name" value="DUF4132"/>
    <property type="match status" value="1"/>
</dbReference>
<dbReference type="InterPro" id="IPR025406">
    <property type="entry name" value="DUF4132"/>
</dbReference>
<protein>
    <recommendedName>
        <fullName evidence="2">DUF4132 domain-containing protein</fullName>
    </recommendedName>
</protein>
<dbReference type="RefSeq" id="WP_153541199.1">
    <property type="nucleotide sequence ID" value="NZ_WEGH01000006.1"/>
</dbReference>
<evidence type="ECO:0000256" key="1">
    <source>
        <dbReference type="SAM" id="MobiDB-lite"/>
    </source>
</evidence>
<evidence type="ECO:0000313" key="4">
    <source>
        <dbReference type="Proteomes" id="UP000487268"/>
    </source>
</evidence>
<dbReference type="AlphaFoldDB" id="A0A7K0C794"/>
<dbReference type="Proteomes" id="UP000487268">
    <property type="component" value="Unassembled WGS sequence"/>
</dbReference>
<accession>A0A7K0C794</accession>
<feature type="domain" description="DUF4132" evidence="2">
    <location>
        <begin position="808"/>
        <end position="986"/>
    </location>
</feature>
<sequence>MNVPPLIPRRGGAPAPAAEPVPDAGAALKELLSDPGIEGKLALSDSDPELVAAARSYLDGEPAPLGAGVAGAIALSRHENAAPALVDGWIAAHDLAFTACAATEMNAVIAGARLGRARGLENPGAPKQIALIRVRMILAGADETEYREAVEQLAGLRGAPMNDVTSAFLVPGERAWVDACCSLPVSGWSRWALLCSLGAAGQLEQLGDRARPARRTWHDPVWSLVPTMIDGLGAAAVPWLAEALAIEDRRAEAAEGLASLPDDEALRLLVRHSGHKHVQAALLEAMERFPVHAARALARGTDHVLLATHLRRHPEITAETLPEEVRPVVERIRAAEPHVPEAAPDELPPLLAAPPWLGERPEPVVLKVKAPAEPVVAWEPGERRAWLETPCPYSEAMARGEELPPARDTVTGSTEGLRATEPTAYWHGLLAARQDNKLTYEKLQSLLVLGPDELLRPLLAKWKLEYNCSPAVLKVLLGRFETDLLPNVLPLATDRPYRYADLLVPFRSPKIAAFMAKNLPRNGAERHAAIAWLRRHGADAVPPLLPNAFASPSPRRTLAEKALLFLAGEIGADTVIAAVRPYGDQAADGIAAMLAENTAEFVPDEIPEVGAWADPAALPPVLLRGRERALPDTAVRNLLTLLAMEGEVFERVRPALDPASLARFGWALFRLWQANGEPSGDAWALTSLGLTGDDDVARRLSPIIRAWPGENGHHKAVKGVGALSAIGTDAALMELHAIAEKVKFRGLREHAQAQMGSIAEKLGLSGEELADRLVPDFGLDGLVLDYGPRRFTVGFDEQLRPFVRDESGKLRKALPKPGAKDDPDLAPAAYQRFTQLKKDVRAIASIQMRRLEQAMVDGRRWAVPDFRRFFAGHPLMRHIAHRLVWLADDGTAFRIAEDGSFADVADDAYTPPDGARVRVAHPVHLDGAIARWAELFEDYEISQPFPQLARPVLAFTTEERAAWRLTRFEGVSAPAGKVLGLVKRGWERGPALDNGYEYGISRPLPGGLHLMVRLYPGIQVGSPYEFDEQRLDDVWITARYGGYFRPEEGPHRFGELDALTACELLIDLEGLLSE</sequence>
<evidence type="ECO:0000259" key="2">
    <source>
        <dbReference type="Pfam" id="PF13569"/>
    </source>
</evidence>
<name>A0A7K0C794_9ACTN</name>
<proteinExistence type="predicted"/>
<dbReference type="OrthoDB" id="4554725at2"/>
<evidence type="ECO:0000313" key="3">
    <source>
        <dbReference type="EMBL" id="MQY09341.1"/>
    </source>
</evidence>
<keyword evidence="4" id="KW-1185">Reference proteome</keyword>
<comment type="caution">
    <text evidence="3">The sequence shown here is derived from an EMBL/GenBank/DDBJ whole genome shotgun (WGS) entry which is preliminary data.</text>
</comment>
<feature type="compositionally biased region" description="Low complexity" evidence="1">
    <location>
        <begin position="8"/>
        <end position="21"/>
    </location>
</feature>
<reference evidence="3 4" key="1">
    <citation type="submission" date="2019-10" db="EMBL/GenBank/DDBJ databases">
        <title>Actinomadura rubteroloni sp. nov. and Actinomadura macrotermitis sp. nov., isolated from the gut of fungus growing-termite Macrotermes natalensis.</title>
        <authorList>
            <person name="Benndorf R."/>
            <person name="Martin K."/>
            <person name="Kuefner M."/>
            <person name="De Beer W."/>
            <person name="Kaster A.-K."/>
            <person name="Vollmers J."/>
            <person name="Poulsen M."/>
            <person name="Beemelmanns C."/>
        </authorList>
    </citation>
    <scope>NUCLEOTIDE SEQUENCE [LARGE SCALE GENOMIC DNA]</scope>
    <source>
        <strain evidence="3 4">RB68</strain>
    </source>
</reference>
<feature type="region of interest" description="Disordered" evidence="1">
    <location>
        <begin position="1"/>
        <end position="21"/>
    </location>
</feature>